<protein>
    <submittedName>
        <fullName evidence="1">Uncharacterized protein</fullName>
    </submittedName>
</protein>
<gene>
    <name evidence="1" type="ORF">E7101_13655</name>
</gene>
<sequence length="171" mass="20195">MANHDELKRLGERFPNKNVGYGNPNAKILVVTQKERNKDVDFKYLKRLFGDFPGPKGKYMDVLTYCYYVVYDEELLKDTFFERFSVIQYVFPVGSHLQEHDPAKLFGMKWISECTVEDNLQRMFVAQAFSQDTMIERVMLCTYPLDIVSRAVFCSNKLLLNWFLRDMVLIF</sequence>
<evidence type="ECO:0000313" key="1">
    <source>
        <dbReference type="EMBL" id="MBE6271973.1"/>
    </source>
</evidence>
<evidence type="ECO:0000313" key="2">
    <source>
        <dbReference type="Proteomes" id="UP000806522"/>
    </source>
</evidence>
<comment type="caution">
    <text evidence="1">The sequence shown here is derived from an EMBL/GenBank/DDBJ whole genome shotgun (WGS) entry which is preliminary data.</text>
</comment>
<name>A0A9D5P2B8_XYLRU</name>
<reference evidence="1" key="1">
    <citation type="submission" date="2019-04" db="EMBL/GenBank/DDBJ databases">
        <title>Evolution of Biomass-Degrading Anaerobic Consortia Revealed by Metagenomics.</title>
        <authorList>
            <person name="Peng X."/>
        </authorList>
    </citation>
    <scope>NUCLEOTIDE SEQUENCE</scope>
    <source>
        <strain evidence="1">SIG140</strain>
    </source>
</reference>
<dbReference type="Proteomes" id="UP000806522">
    <property type="component" value="Unassembled WGS sequence"/>
</dbReference>
<dbReference type="EMBL" id="SUYC01000020">
    <property type="protein sequence ID" value="MBE6271973.1"/>
    <property type="molecule type" value="Genomic_DNA"/>
</dbReference>
<dbReference type="AlphaFoldDB" id="A0A9D5P2B8"/>
<accession>A0A9D5P2B8</accession>
<organism evidence="1 2">
    <name type="scientific">Xylanibacter ruminicola</name>
    <name type="common">Prevotella ruminicola</name>
    <dbReference type="NCBI Taxonomy" id="839"/>
    <lineage>
        <taxon>Bacteria</taxon>
        <taxon>Pseudomonadati</taxon>
        <taxon>Bacteroidota</taxon>
        <taxon>Bacteroidia</taxon>
        <taxon>Bacteroidales</taxon>
        <taxon>Prevotellaceae</taxon>
        <taxon>Xylanibacter</taxon>
    </lineage>
</organism>
<proteinExistence type="predicted"/>